<dbReference type="PROSITE" id="PS51084">
    <property type="entry name" value="HIT_2"/>
    <property type="match status" value="1"/>
</dbReference>
<protein>
    <submittedName>
        <fullName evidence="3">HIT domain-containing protein</fullName>
    </submittedName>
</protein>
<dbReference type="Pfam" id="PF01230">
    <property type="entry name" value="HIT"/>
    <property type="match status" value="1"/>
</dbReference>
<sequence length="160" mass="18023">MDRLWAPWRMEYLTQPPAPGCIFCAQGDDRELLIIHRTPLARVMLNRYPYCNGHLLVSLHRHSAELNELSGEEMQELFRTVALCKEVLARASSPDGFNIGLNLGKAAGAGVVDHLHLHVVPRWNGDSNFMSVTADLRVLPEALLTTYDRLLPFFRETEGA</sequence>
<accession>A0ABX8J368</accession>
<name>A0ABX8J368_9BACT</name>
<gene>
    <name evidence="3" type="ORF">KP004_13430</name>
</gene>
<dbReference type="InterPro" id="IPR052908">
    <property type="entry name" value="AP-4-A_phosphorylase"/>
</dbReference>
<keyword evidence="4" id="KW-1185">Reference proteome</keyword>
<reference evidence="3 4" key="1">
    <citation type="submission" date="2021-06" db="EMBL/GenBank/DDBJ databases">
        <title>Gemonas diversity in paddy soil.</title>
        <authorList>
            <person name="Liu G."/>
        </authorList>
    </citation>
    <scope>NUCLEOTIDE SEQUENCE [LARGE SCALE GENOMIC DNA]</scope>
    <source>
        <strain evidence="3 4">RG10</strain>
    </source>
</reference>
<dbReference type="CDD" id="cd01275">
    <property type="entry name" value="FHIT"/>
    <property type="match status" value="1"/>
</dbReference>
<proteinExistence type="predicted"/>
<evidence type="ECO:0000256" key="1">
    <source>
        <dbReference type="PROSITE-ProRule" id="PRU00464"/>
    </source>
</evidence>
<dbReference type="RefSeq" id="WP_216799035.1">
    <property type="nucleotide sequence ID" value="NZ_CP076723.1"/>
</dbReference>
<evidence type="ECO:0000313" key="3">
    <source>
        <dbReference type="EMBL" id="QWV92218.1"/>
    </source>
</evidence>
<evidence type="ECO:0000259" key="2">
    <source>
        <dbReference type="PROSITE" id="PS51084"/>
    </source>
</evidence>
<dbReference type="EMBL" id="CP076723">
    <property type="protein sequence ID" value="QWV92218.1"/>
    <property type="molecule type" value="Genomic_DNA"/>
</dbReference>
<dbReference type="Proteomes" id="UP000683557">
    <property type="component" value="Chromosome"/>
</dbReference>
<dbReference type="InterPro" id="IPR039383">
    <property type="entry name" value="FHIT"/>
</dbReference>
<dbReference type="InterPro" id="IPR011146">
    <property type="entry name" value="HIT-like"/>
</dbReference>
<evidence type="ECO:0000313" key="4">
    <source>
        <dbReference type="Proteomes" id="UP000683557"/>
    </source>
</evidence>
<feature type="short sequence motif" description="Histidine triad motif" evidence="1">
    <location>
        <begin position="114"/>
        <end position="118"/>
    </location>
</feature>
<organism evidence="3 4">
    <name type="scientific">Geomonas oryzisoli</name>
    <dbReference type="NCBI Taxonomy" id="2847992"/>
    <lineage>
        <taxon>Bacteria</taxon>
        <taxon>Pseudomonadati</taxon>
        <taxon>Thermodesulfobacteriota</taxon>
        <taxon>Desulfuromonadia</taxon>
        <taxon>Geobacterales</taxon>
        <taxon>Geobacteraceae</taxon>
        <taxon>Geomonas</taxon>
    </lineage>
</organism>
<dbReference type="PANTHER" id="PTHR42997">
    <property type="entry name" value="HIT FAMILY HYDROLASE"/>
    <property type="match status" value="1"/>
</dbReference>
<dbReference type="PANTHER" id="PTHR42997:SF1">
    <property type="entry name" value="AP-4-A PHOSPHORYLASE"/>
    <property type="match status" value="1"/>
</dbReference>
<feature type="domain" description="HIT" evidence="2">
    <location>
        <begin position="22"/>
        <end position="129"/>
    </location>
</feature>